<evidence type="ECO:0000313" key="13">
    <source>
        <dbReference type="Proteomes" id="UP000008493"/>
    </source>
</evidence>
<dbReference type="eggNOG" id="KOG2765">
    <property type="taxonomic scope" value="Eukaryota"/>
</dbReference>
<dbReference type="KEGG" id="abp:AGABI1DRAFT31599"/>
<keyword evidence="13" id="KW-1185">Reference proteome</keyword>
<dbReference type="SUPFAM" id="SSF103481">
    <property type="entry name" value="Multidrug resistance efflux transporter EmrE"/>
    <property type="match status" value="1"/>
</dbReference>
<feature type="transmembrane region" description="Helical" evidence="10">
    <location>
        <begin position="127"/>
        <end position="149"/>
    </location>
</feature>
<dbReference type="OrthoDB" id="18703at2759"/>
<keyword evidence="5 10" id="KW-0812">Transmembrane</keyword>
<dbReference type="InterPro" id="IPR028160">
    <property type="entry name" value="Slx9-like"/>
</dbReference>
<feature type="transmembrane region" description="Helical" evidence="10">
    <location>
        <begin position="161"/>
        <end position="182"/>
    </location>
</feature>
<dbReference type="PANTHER" id="PTHR23051:SF0">
    <property type="entry name" value="SOLUTE CARRIER FAMILY 35 MEMBER F5"/>
    <property type="match status" value="1"/>
</dbReference>
<sequence length="436" mass="47894">LPPLDARETAELALAFCLLWFFANWSVNASLSYTTVASATIVSSTSGFFTLAIGRIFRVEKLTAMKIGAVFTCFLGVVLVSLSDSAEPGNTADETLLEAGLPDASEWARFISSSAISANSEFMAKPLIGDTLALVSALFYASYVILLKVRIENEERINMQLFFGFVGLFNIMLITWSSDYLYVFAMLKTTPLVVTVGLSLTIPAAVLGDSILGVPVHVQVLIGAALPKERRSRTVAHESSAKIHKRTFAVQDNAVEHVEIGSAADVPADDILASLNTRAAPQEVLTKKEKHTQKREAFLQKLGASRLPYSKSHERRQKRKAKEQLVGDLNEMQTILSTIAAAEDNASDEPIKTHGKDPNLMKADQKPEVKSKPQNRGAKIGEGKAAPLSKNQRQRALQLERFRQPLIRSNPEFANNPFQTIRTHAQNTLIKHRTPN</sequence>
<feature type="non-terminal residue" evidence="12">
    <location>
        <position position="1"/>
    </location>
</feature>
<evidence type="ECO:0000256" key="6">
    <source>
        <dbReference type="ARBA" id="ARBA00022989"/>
    </source>
</evidence>
<feature type="transmembrane region" description="Helical" evidence="10">
    <location>
        <begin position="12"/>
        <end position="31"/>
    </location>
</feature>
<dbReference type="GO" id="GO:0030686">
    <property type="term" value="C:90S preribosome"/>
    <property type="evidence" value="ECO:0007669"/>
    <property type="project" value="InterPro"/>
</dbReference>
<dbReference type="AlphaFoldDB" id="K5XJT3"/>
<evidence type="ECO:0000256" key="7">
    <source>
        <dbReference type="ARBA" id="ARBA00023136"/>
    </source>
</evidence>
<feature type="compositionally biased region" description="Basic and acidic residues" evidence="9">
    <location>
        <begin position="349"/>
        <end position="371"/>
    </location>
</feature>
<keyword evidence="8" id="KW-0539">Nucleus</keyword>
<keyword evidence="6 10" id="KW-1133">Transmembrane helix</keyword>
<dbReference type="GO" id="GO:0005730">
    <property type="term" value="C:nucleolus"/>
    <property type="evidence" value="ECO:0007669"/>
    <property type="project" value="UniProtKB-SubCell"/>
</dbReference>
<evidence type="ECO:0000256" key="4">
    <source>
        <dbReference type="ARBA" id="ARBA00021321"/>
    </source>
</evidence>
<dbReference type="Pfam" id="PF15341">
    <property type="entry name" value="SLX9"/>
    <property type="match status" value="1"/>
</dbReference>
<feature type="transmembrane region" description="Helical" evidence="10">
    <location>
        <begin position="37"/>
        <end position="57"/>
    </location>
</feature>
<dbReference type="RefSeq" id="XP_007324925.1">
    <property type="nucleotide sequence ID" value="XM_007324863.1"/>
</dbReference>
<comment type="subcellular location">
    <subcellularLocation>
        <location evidence="1">Membrane</location>
        <topology evidence="1">Multi-pass membrane protein</topology>
    </subcellularLocation>
    <subcellularLocation>
        <location evidence="2">Nucleus</location>
        <location evidence="2">Nucleolus</location>
    </subcellularLocation>
</comment>
<gene>
    <name evidence="12" type="ORF">AGABI1DRAFT_31599</name>
</gene>
<feature type="transmembrane region" description="Helical" evidence="10">
    <location>
        <begin position="64"/>
        <end position="82"/>
    </location>
</feature>
<evidence type="ECO:0000256" key="2">
    <source>
        <dbReference type="ARBA" id="ARBA00004604"/>
    </source>
</evidence>
<evidence type="ECO:0000256" key="1">
    <source>
        <dbReference type="ARBA" id="ARBA00004141"/>
    </source>
</evidence>
<dbReference type="Pfam" id="PF00892">
    <property type="entry name" value="EamA"/>
    <property type="match status" value="1"/>
</dbReference>
<dbReference type="EMBL" id="JH971385">
    <property type="protein sequence ID" value="EKM83788.1"/>
    <property type="molecule type" value="Genomic_DNA"/>
</dbReference>
<dbReference type="PANTHER" id="PTHR23051">
    <property type="entry name" value="SOLUTE CARRIER FAMILY 35, MEMBER F5"/>
    <property type="match status" value="1"/>
</dbReference>
<evidence type="ECO:0000259" key="11">
    <source>
        <dbReference type="Pfam" id="PF00892"/>
    </source>
</evidence>
<keyword evidence="7 10" id="KW-0472">Membrane</keyword>
<feature type="region of interest" description="Disordered" evidence="9">
    <location>
        <begin position="300"/>
        <end position="324"/>
    </location>
</feature>
<dbReference type="GO" id="GO:0030688">
    <property type="term" value="C:preribosome, small subunit precursor"/>
    <property type="evidence" value="ECO:0007669"/>
    <property type="project" value="InterPro"/>
</dbReference>
<dbReference type="InterPro" id="IPR037185">
    <property type="entry name" value="EmrE-like"/>
</dbReference>
<evidence type="ECO:0000256" key="9">
    <source>
        <dbReference type="SAM" id="MobiDB-lite"/>
    </source>
</evidence>
<dbReference type="GeneID" id="18828968"/>
<dbReference type="OMA" id="NIMLITW"/>
<dbReference type="GO" id="GO:0000329">
    <property type="term" value="C:fungal-type vacuole membrane"/>
    <property type="evidence" value="ECO:0007669"/>
    <property type="project" value="TreeGrafter"/>
</dbReference>
<organism evidence="12 13">
    <name type="scientific">Agaricus bisporus var. burnettii (strain JB137-S8 / ATCC MYA-4627 / FGSC 10392)</name>
    <name type="common">White button mushroom</name>
    <dbReference type="NCBI Taxonomy" id="597362"/>
    <lineage>
        <taxon>Eukaryota</taxon>
        <taxon>Fungi</taxon>
        <taxon>Dikarya</taxon>
        <taxon>Basidiomycota</taxon>
        <taxon>Agaricomycotina</taxon>
        <taxon>Agaricomycetes</taxon>
        <taxon>Agaricomycetidae</taxon>
        <taxon>Agaricales</taxon>
        <taxon>Agaricineae</taxon>
        <taxon>Agaricaceae</taxon>
        <taxon>Agaricus</taxon>
    </lineage>
</organism>
<comment type="similarity">
    <text evidence="3">Belongs to the SLX9 family.</text>
</comment>
<proteinExistence type="inferred from homology"/>
<dbReference type="InterPro" id="IPR000620">
    <property type="entry name" value="EamA_dom"/>
</dbReference>
<dbReference type="GO" id="GO:0000462">
    <property type="term" value="P:maturation of SSU-rRNA from tricistronic rRNA transcript (SSU-rRNA, 5.8S rRNA, LSU-rRNA)"/>
    <property type="evidence" value="ECO:0007669"/>
    <property type="project" value="InterPro"/>
</dbReference>
<evidence type="ECO:0000313" key="12">
    <source>
        <dbReference type="EMBL" id="EKM83788.1"/>
    </source>
</evidence>
<dbReference type="HOGENOM" id="CLU_031209_0_0_1"/>
<reference evidence="13" key="1">
    <citation type="journal article" date="2012" name="Proc. Natl. Acad. Sci. U.S.A.">
        <title>Genome sequence of the button mushroom Agaricus bisporus reveals mechanisms governing adaptation to a humic-rich ecological niche.</title>
        <authorList>
            <person name="Morin E."/>
            <person name="Kohler A."/>
            <person name="Baker A.R."/>
            <person name="Foulongne-Oriol M."/>
            <person name="Lombard V."/>
            <person name="Nagy L.G."/>
            <person name="Ohm R.A."/>
            <person name="Patyshakuliyeva A."/>
            <person name="Brun A."/>
            <person name="Aerts A.L."/>
            <person name="Bailey A.M."/>
            <person name="Billette C."/>
            <person name="Coutinho P.M."/>
            <person name="Deakin G."/>
            <person name="Doddapaneni H."/>
            <person name="Floudas D."/>
            <person name="Grimwood J."/>
            <person name="Hilden K."/>
            <person name="Kuees U."/>
            <person name="LaButti K.M."/>
            <person name="Lapidus A."/>
            <person name="Lindquist E.A."/>
            <person name="Lucas S.M."/>
            <person name="Murat C."/>
            <person name="Riley R.W."/>
            <person name="Salamov A.A."/>
            <person name="Schmutz J."/>
            <person name="Subramanian V."/>
            <person name="Woesten H.A.B."/>
            <person name="Xu J."/>
            <person name="Eastwood D.C."/>
            <person name="Foster G.D."/>
            <person name="Sonnenberg A.S."/>
            <person name="Cullen D."/>
            <person name="de Vries R.P."/>
            <person name="Lundell T."/>
            <person name="Hibbett D.S."/>
            <person name="Henrissat B."/>
            <person name="Burton K.S."/>
            <person name="Kerrigan R.W."/>
            <person name="Challen M.P."/>
            <person name="Grigoriev I.V."/>
            <person name="Martin F."/>
        </authorList>
    </citation>
    <scope>NUCLEOTIDE SEQUENCE [LARGE SCALE GENOMIC DNA]</scope>
    <source>
        <strain evidence="13">JB137-S8 / ATCC MYA-4627 / FGSC 10392</strain>
    </source>
</reference>
<evidence type="ECO:0000256" key="10">
    <source>
        <dbReference type="SAM" id="Phobius"/>
    </source>
</evidence>
<name>K5XJT3_AGABU</name>
<accession>K5XJT3</accession>
<protein>
    <recommendedName>
        <fullName evidence="4">Ribosome biogenesis protein SLX9</fullName>
    </recommendedName>
</protein>
<evidence type="ECO:0000256" key="5">
    <source>
        <dbReference type="ARBA" id="ARBA00022692"/>
    </source>
</evidence>
<feature type="region of interest" description="Disordered" evidence="9">
    <location>
        <begin position="342"/>
        <end position="392"/>
    </location>
</feature>
<feature type="domain" description="EamA" evidence="11">
    <location>
        <begin position="14"/>
        <end position="81"/>
    </location>
</feature>
<dbReference type="InParanoid" id="K5XJT3"/>
<evidence type="ECO:0000256" key="3">
    <source>
        <dbReference type="ARBA" id="ARBA00011022"/>
    </source>
</evidence>
<dbReference type="FunCoup" id="K5XJT3">
    <property type="interactions" value="113"/>
</dbReference>
<evidence type="ECO:0000256" key="8">
    <source>
        <dbReference type="ARBA" id="ARBA00023242"/>
    </source>
</evidence>
<dbReference type="Proteomes" id="UP000008493">
    <property type="component" value="Unassembled WGS sequence"/>
</dbReference>